<evidence type="ECO:0000313" key="8">
    <source>
        <dbReference type="EMBL" id="VUA75632.1"/>
    </source>
</evidence>
<evidence type="ECO:0000259" key="7">
    <source>
        <dbReference type="Pfam" id="PF03600"/>
    </source>
</evidence>
<keyword evidence="2" id="KW-0813">Transport</keyword>
<dbReference type="InterPro" id="IPR004680">
    <property type="entry name" value="Cit_transptr-like_dom"/>
</dbReference>
<organism evidence="8">
    <name type="scientific">Klebsiella pneumoniae</name>
    <dbReference type="NCBI Taxonomy" id="573"/>
    <lineage>
        <taxon>Bacteria</taxon>
        <taxon>Pseudomonadati</taxon>
        <taxon>Pseudomonadota</taxon>
        <taxon>Gammaproteobacteria</taxon>
        <taxon>Enterobacterales</taxon>
        <taxon>Enterobacteriaceae</taxon>
        <taxon>Klebsiella/Raoultella group</taxon>
        <taxon>Klebsiella</taxon>
        <taxon>Klebsiella pneumoniae complex</taxon>
    </lineage>
</organism>
<evidence type="ECO:0000256" key="4">
    <source>
        <dbReference type="ARBA" id="ARBA00022737"/>
    </source>
</evidence>
<evidence type="ECO:0000256" key="1">
    <source>
        <dbReference type="ARBA" id="ARBA00004141"/>
    </source>
</evidence>
<protein>
    <submittedName>
        <fullName evidence="8">Di- and tricarboxylate transporter</fullName>
    </submittedName>
</protein>
<sequence length="545" mass="57217">MSLWLTHPLFLPSLIVGVTIVLWATSLLPEFITALLFFAAAMMAKIAPPEVIFGGFASSAFWLVFSGFVLGIAIRKTGLADRAAQALSARLTDSWPRMVASVVLLSYALAFVMPSNMGRIALLMPIVAAMARRAGIADGSRGWFGLALAVGFGTFQLSATILPANVPNLVMSGAAEGSYGIHLNYVPYLLLHTPVLGWLKGAVLVALICWLFPGKPHPPRDLTPLPPMSRDEKRLAWLLAVVLSLWVTESWHGVGPAWTGLAAAVITLLPRVGFINGEEFASGVNMRTCIYVAGILGLAIAVTQTGIGGAVGNALLQVMPLDKDNPFTSFLALTGITSALNFIMTANGVPALYTTFAQSFADATGFSAAKRDYDSGAGLFHAAAALSGVADRGGDGVRQGPGEGGDATVSGAGGGELSGFTAAGLRLVSAVGETVTAKESPACAVLGRAPTFCQSTRSRVATGKSELRFFRCFCCFNDHRESVSFQGGAANQRAVDVRLGEQLCGVASVNGTAVLDDHLLSDFGVSFSYVVTDEFVHRLRLSRGR</sequence>
<dbReference type="GO" id="GO:0055085">
    <property type="term" value="P:transmembrane transport"/>
    <property type="evidence" value="ECO:0007669"/>
    <property type="project" value="InterPro"/>
</dbReference>
<keyword evidence="6" id="KW-0472">Membrane</keyword>
<evidence type="ECO:0000256" key="6">
    <source>
        <dbReference type="ARBA" id="ARBA00023136"/>
    </source>
</evidence>
<proteinExistence type="predicted"/>
<reference evidence="8" key="1">
    <citation type="submission" date="2018-06" db="EMBL/GenBank/DDBJ databases">
        <authorList>
            <consortium name="Pathogen Informatics"/>
        </authorList>
    </citation>
    <scope>NUCLEOTIDE SEQUENCE</scope>
    <source>
        <strain evidence="8">NCTC11678</strain>
    </source>
</reference>
<keyword evidence="5" id="KW-1133">Transmembrane helix</keyword>
<comment type="subcellular location">
    <subcellularLocation>
        <location evidence="1">Membrane</location>
        <topology evidence="1">Multi-pass membrane protein</topology>
    </subcellularLocation>
</comment>
<keyword evidence="4" id="KW-0677">Repeat</keyword>
<evidence type="ECO:0000256" key="2">
    <source>
        <dbReference type="ARBA" id="ARBA00022448"/>
    </source>
</evidence>
<evidence type="ECO:0000256" key="5">
    <source>
        <dbReference type="ARBA" id="ARBA00022989"/>
    </source>
</evidence>
<name>A0A508ZL33_KLEPN</name>
<dbReference type="AlphaFoldDB" id="A0A508ZL33"/>
<dbReference type="Pfam" id="PF03600">
    <property type="entry name" value="CitMHS"/>
    <property type="match status" value="1"/>
</dbReference>
<dbReference type="GO" id="GO:0005886">
    <property type="term" value="C:plasma membrane"/>
    <property type="evidence" value="ECO:0007669"/>
    <property type="project" value="TreeGrafter"/>
</dbReference>
<dbReference type="InterPro" id="IPR051679">
    <property type="entry name" value="DASS-Related_Transporters"/>
</dbReference>
<keyword evidence="3" id="KW-0812">Transmembrane</keyword>
<dbReference type="PANTHER" id="PTHR43652:SF2">
    <property type="entry name" value="BASIC AMINO ACID ANTIPORTER YFCC-RELATED"/>
    <property type="match status" value="1"/>
</dbReference>
<dbReference type="PANTHER" id="PTHR43652">
    <property type="entry name" value="BASIC AMINO ACID ANTIPORTER YFCC-RELATED"/>
    <property type="match status" value="1"/>
</dbReference>
<gene>
    <name evidence="8" type="ORF">NCTC11678_00157</name>
</gene>
<dbReference type="EMBL" id="CABFNL010000002">
    <property type="protein sequence ID" value="VUA75632.1"/>
    <property type="molecule type" value="Genomic_DNA"/>
</dbReference>
<evidence type="ECO:0000256" key="3">
    <source>
        <dbReference type="ARBA" id="ARBA00022692"/>
    </source>
</evidence>
<accession>A0A508ZL33</accession>
<feature type="domain" description="Citrate transporter-like" evidence="7">
    <location>
        <begin position="20"/>
        <end position="365"/>
    </location>
</feature>